<reference evidence="6 7" key="1">
    <citation type="submission" date="2021-10" db="EMBL/GenBank/DDBJ databases">
        <authorList>
            <person name="Criscuolo A."/>
        </authorList>
    </citation>
    <scope>NUCLEOTIDE SEQUENCE [LARGE SCALE GENOMIC DNA]</scope>
    <source>
        <strain evidence="7">CIP 111883</strain>
    </source>
</reference>
<evidence type="ECO:0000313" key="6">
    <source>
        <dbReference type="EMBL" id="CAG9620947.1"/>
    </source>
</evidence>
<keyword evidence="4" id="KW-1133">Transmembrane helix</keyword>
<dbReference type="SMART" id="SM00342">
    <property type="entry name" value="HTH_ARAC"/>
    <property type="match status" value="1"/>
</dbReference>
<dbReference type="Gene3D" id="3.30.450.20">
    <property type="entry name" value="PAS domain"/>
    <property type="match status" value="1"/>
</dbReference>
<evidence type="ECO:0000256" key="2">
    <source>
        <dbReference type="ARBA" id="ARBA00023125"/>
    </source>
</evidence>
<sequence length="765" mass="89394">MTKKPKNYYYKIITFTLLLATIPVIIVGLFSYLKSSEVIQNNVAEEKLQSIYQIQTNIEQVLKTVDHSLTYFVSTNHLNQILREPLTPYQFQLYNQAKKELSSLQTKETGVEDIILVSLQERWAINNQGLQRLTDEENTEIYHRYVEEPQGAAWVLEKNEETLFTNSRSNTCTYHLNLVKHMPFTSSNKTGMAIAKIPACSFNDIIAVQPETETTIILDDKFQVVGHSNFSQISDDFSELDYLNQLKSTEEKTGQFNVDINGTVYKITYRKSNYNNWTYVSLISVSNLNQQSSSIGWFTLIICSVFLFFSLIFSLIGSRRIYKPIHRLQEMVSKGMTSKTGSEHKSEFELIEDRIHYMLDQNVQLESKLQGQVTQLKQFFTVKLLQGKVSEHEIQSKMLSYGYNQEWKRLCVLTVQIDSLEESMFNVKEEDLLLFAINTMVEDFIPSEVRLTPIVKNHTQVTIIQSNHQTDEEYTLYLNNIAQEIQTKVKEELNLPISIGISLPYEKLINTGAAYKEGVEALKYRIKFDQESIIFFENLERGTAFHTYFPKQIENAVFDAIKVCDKEKVDEELNKLLRVILEKNLNHTQYRISIVRFLNNLLELMQTLGIDVLELEYKMSMFDQLYELKTLKEIENWFKDIIIYPLINNVEERTNSQYKNLSDKIIHIVQQEFDSDITLESIATRLHYNPNYLSSIFRKETNMSFSEYLSLYRLTTAKQWLEETDMSVREISEKLKYTNSQNFIRSFKKIEGTTPGKYRDLKRAQ</sequence>
<dbReference type="Pfam" id="PF12833">
    <property type="entry name" value="HTH_18"/>
    <property type="match status" value="1"/>
</dbReference>
<evidence type="ECO:0000256" key="3">
    <source>
        <dbReference type="ARBA" id="ARBA00023163"/>
    </source>
</evidence>
<comment type="caution">
    <text evidence="6">The sequence shown here is derived from an EMBL/GenBank/DDBJ whole genome shotgun (WGS) entry which is preliminary data.</text>
</comment>
<dbReference type="EMBL" id="CAKJTJ010000007">
    <property type="protein sequence ID" value="CAG9620947.1"/>
    <property type="molecule type" value="Genomic_DNA"/>
</dbReference>
<dbReference type="InterPro" id="IPR009057">
    <property type="entry name" value="Homeodomain-like_sf"/>
</dbReference>
<gene>
    <name evidence="6" type="primary">yesS</name>
    <name evidence="6" type="ORF">BACCIP111883_01719</name>
</gene>
<dbReference type="SUPFAM" id="SSF46689">
    <property type="entry name" value="Homeodomain-like"/>
    <property type="match status" value="2"/>
</dbReference>
<proteinExistence type="predicted"/>
<keyword evidence="3" id="KW-0804">Transcription</keyword>
<dbReference type="PROSITE" id="PS01124">
    <property type="entry name" value="HTH_ARAC_FAMILY_2"/>
    <property type="match status" value="1"/>
</dbReference>
<keyword evidence="4" id="KW-0472">Membrane</keyword>
<feature type="transmembrane region" description="Helical" evidence="4">
    <location>
        <begin position="12"/>
        <end position="33"/>
    </location>
</feature>
<evidence type="ECO:0000256" key="1">
    <source>
        <dbReference type="ARBA" id="ARBA00023015"/>
    </source>
</evidence>
<keyword evidence="2" id="KW-0238">DNA-binding</keyword>
<name>A0ABM8YM45_9BACI</name>
<dbReference type="PANTHER" id="PTHR43280:SF10">
    <property type="entry name" value="REGULATORY PROTEIN POCR"/>
    <property type="match status" value="1"/>
</dbReference>
<evidence type="ECO:0000313" key="7">
    <source>
        <dbReference type="Proteomes" id="UP000789833"/>
    </source>
</evidence>
<evidence type="ECO:0000256" key="4">
    <source>
        <dbReference type="SAM" id="Phobius"/>
    </source>
</evidence>
<keyword evidence="1" id="KW-0805">Transcription regulation</keyword>
<dbReference type="Gene3D" id="1.10.10.60">
    <property type="entry name" value="Homeodomain-like"/>
    <property type="match status" value="2"/>
</dbReference>
<feature type="transmembrane region" description="Helical" evidence="4">
    <location>
        <begin position="295"/>
        <end position="317"/>
    </location>
</feature>
<keyword evidence="7" id="KW-1185">Reference proteome</keyword>
<accession>A0ABM8YM45</accession>
<dbReference type="RefSeq" id="WP_230500856.1">
    <property type="nucleotide sequence ID" value="NZ_CAKJTJ010000007.1"/>
</dbReference>
<feature type="domain" description="HTH araC/xylS-type" evidence="5">
    <location>
        <begin position="663"/>
        <end position="761"/>
    </location>
</feature>
<evidence type="ECO:0000259" key="5">
    <source>
        <dbReference type="PROSITE" id="PS01124"/>
    </source>
</evidence>
<dbReference type="PANTHER" id="PTHR43280">
    <property type="entry name" value="ARAC-FAMILY TRANSCRIPTIONAL REGULATOR"/>
    <property type="match status" value="1"/>
</dbReference>
<organism evidence="6 7">
    <name type="scientific">Sutcliffiella rhizosphaerae</name>
    <dbReference type="NCBI Taxonomy" id="2880967"/>
    <lineage>
        <taxon>Bacteria</taxon>
        <taxon>Bacillati</taxon>
        <taxon>Bacillota</taxon>
        <taxon>Bacilli</taxon>
        <taxon>Bacillales</taxon>
        <taxon>Bacillaceae</taxon>
        <taxon>Sutcliffiella</taxon>
    </lineage>
</organism>
<dbReference type="Proteomes" id="UP000789833">
    <property type="component" value="Unassembled WGS sequence"/>
</dbReference>
<protein>
    <submittedName>
        <fullName evidence="6">HTH-type transcriptional regulator YesS</fullName>
    </submittedName>
</protein>
<keyword evidence="4" id="KW-0812">Transmembrane</keyword>
<dbReference type="InterPro" id="IPR018060">
    <property type="entry name" value="HTH_AraC"/>
</dbReference>